<sequence>MYDMLVRKSKCRVRDLINEYAMTINMNFIIHSYACITNSPFLDFKLLQIFKDKKAKARKAHNYPTSRCSYTSFYSDNCVCLTYLISN</sequence>
<evidence type="ECO:0000313" key="2">
    <source>
        <dbReference type="Proteomes" id="UP001055879"/>
    </source>
</evidence>
<dbReference type="Proteomes" id="UP001055879">
    <property type="component" value="Linkage Group LG04"/>
</dbReference>
<keyword evidence="2" id="KW-1185">Reference proteome</keyword>
<reference evidence="1 2" key="2">
    <citation type="journal article" date="2022" name="Mol. Ecol. Resour.">
        <title>The genomes of chicory, endive, great burdock and yacon provide insights into Asteraceae paleo-polyploidization history and plant inulin production.</title>
        <authorList>
            <person name="Fan W."/>
            <person name="Wang S."/>
            <person name="Wang H."/>
            <person name="Wang A."/>
            <person name="Jiang F."/>
            <person name="Liu H."/>
            <person name="Zhao H."/>
            <person name="Xu D."/>
            <person name="Zhang Y."/>
        </authorList>
    </citation>
    <scope>NUCLEOTIDE SEQUENCE [LARGE SCALE GENOMIC DNA]</scope>
    <source>
        <strain evidence="2">cv. Niubang</strain>
    </source>
</reference>
<name>A0ACB9CGB8_ARCLA</name>
<gene>
    <name evidence="1" type="ORF">L6452_12743</name>
</gene>
<organism evidence="1 2">
    <name type="scientific">Arctium lappa</name>
    <name type="common">Greater burdock</name>
    <name type="synonym">Lappa major</name>
    <dbReference type="NCBI Taxonomy" id="4217"/>
    <lineage>
        <taxon>Eukaryota</taxon>
        <taxon>Viridiplantae</taxon>
        <taxon>Streptophyta</taxon>
        <taxon>Embryophyta</taxon>
        <taxon>Tracheophyta</taxon>
        <taxon>Spermatophyta</taxon>
        <taxon>Magnoliopsida</taxon>
        <taxon>eudicotyledons</taxon>
        <taxon>Gunneridae</taxon>
        <taxon>Pentapetalae</taxon>
        <taxon>asterids</taxon>
        <taxon>campanulids</taxon>
        <taxon>Asterales</taxon>
        <taxon>Asteraceae</taxon>
        <taxon>Carduoideae</taxon>
        <taxon>Cardueae</taxon>
        <taxon>Arctiinae</taxon>
        <taxon>Arctium</taxon>
    </lineage>
</organism>
<comment type="caution">
    <text evidence="1">The sequence shown here is derived from an EMBL/GenBank/DDBJ whole genome shotgun (WGS) entry which is preliminary data.</text>
</comment>
<evidence type="ECO:0000313" key="1">
    <source>
        <dbReference type="EMBL" id="KAI3733301.1"/>
    </source>
</evidence>
<reference evidence="2" key="1">
    <citation type="journal article" date="2022" name="Mol. Ecol. Resour.">
        <title>The genomes of chicory, endive, great burdock and yacon provide insights into Asteraceae palaeo-polyploidization history and plant inulin production.</title>
        <authorList>
            <person name="Fan W."/>
            <person name="Wang S."/>
            <person name="Wang H."/>
            <person name="Wang A."/>
            <person name="Jiang F."/>
            <person name="Liu H."/>
            <person name="Zhao H."/>
            <person name="Xu D."/>
            <person name="Zhang Y."/>
        </authorList>
    </citation>
    <scope>NUCLEOTIDE SEQUENCE [LARGE SCALE GENOMIC DNA]</scope>
    <source>
        <strain evidence="2">cv. Niubang</strain>
    </source>
</reference>
<protein>
    <submittedName>
        <fullName evidence="1">Uncharacterized protein</fullName>
    </submittedName>
</protein>
<proteinExistence type="predicted"/>
<accession>A0ACB9CGB8</accession>
<dbReference type="EMBL" id="CM042050">
    <property type="protein sequence ID" value="KAI3733301.1"/>
    <property type="molecule type" value="Genomic_DNA"/>
</dbReference>